<evidence type="ECO:0000313" key="12">
    <source>
        <dbReference type="Proteomes" id="UP000597613"/>
    </source>
</evidence>
<dbReference type="InterPro" id="IPR047055">
    <property type="entry name" value="MotA-like"/>
</dbReference>
<dbReference type="PROSITE" id="PS01307">
    <property type="entry name" value="MOTA"/>
    <property type="match status" value="1"/>
</dbReference>
<dbReference type="PANTHER" id="PTHR30433">
    <property type="entry name" value="CHEMOTAXIS PROTEIN MOTA"/>
    <property type="match status" value="1"/>
</dbReference>
<evidence type="ECO:0000256" key="5">
    <source>
        <dbReference type="ARBA" id="ARBA00022692"/>
    </source>
</evidence>
<reference evidence="11 12" key="1">
    <citation type="submission" date="2020-08" db="EMBL/GenBank/DDBJ databases">
        <title>Putative novel bacterial strains isolated from necrotic wheat leaf tissues caused by Xanthomonas translucens.</title>
        <authorList>
            <person name="Tambong J.T."/>
        </authorList>
    </citation>
    <scope>NUCLEOTIDE SEQUENCE [LARGE SCALE GENOMIC DNA]</scope>
    <source>
        <strain evidence="12">DOAB 1063</strain>
    </source>
</reference>
<feature type="transmembrane region" description="Helical" evidence="9">
    <location>
        <begin position="151"/>
        <end position="174"/>
    </location>
</feature>
<keyword evidence="4" id="KW-1003">Cell membrane</keyword>
<keyword evidence="7 9" id="KW-1133">Transmembrane helix</keyword>
<keyword evidence="3" id="KW-0813">Transport</keyword>
<sequence length="224" mass="23129">MITLAQLLDPAALAIVGGGTVLAVVLRTPFGDLGSALAAVTTLARGRFDADPLLQQITALARIAKRHGVMALDRSVITDRDVAAGIAAIVDGASATDVATLVQHRRRARIERHVAAADVWAGAAEVAPAMGMVGTLIGLAQMFATMSDPGAIGGAMAVALLATLYGALFANLLFMPIANRLRAQGRNEAFERARIEAPLVALAERETPRGYVAPHPAPSLATVA</sequence>
<comment type="caution">
    <text evidence="11">The sequence shown here is derived from an EMBL/GenBank/DDBJ whole genome shotgun (WGS) entry which is preliminary data.</text>
</comment>
<evidence type="ECO:0000256" key="3">
    <source>
        <dbReference type="ARBA" id="ARBA00022448"/>
    </source>
</evidence>
<dbReference type="RefSeq" id="WP_187504359.1">
    <property type="nucleotide sequence ID" value="NZ_CP162536.1"/>
</dbReference>
<dbReference type="Proteomes" id="UP000597613">
    <property type="component" value="Unassembled WGS sequence"/>
</dbReference>
<dbReference type="InterPro" id="IPR000540">
    <property type="entry name" value="Flag_MotA_CS"/>
</dbReference>
<proteinExistence type="inferred from homology"/>
<protein>
    <submittedName>
        <fullName evidence="11">MotA/TolQ/ExbB proton channel family protein</fullName>
    </submittedName>
</protein>
<accession>A0ABR7AQE8</accession>
<evidence type="ECO:0000259" key="10">
    <source>
        <dbReference type="Pfam" id="PF01618"/>
    </source>
</evidence>
<name>A0ABR7AQE8_9SPHN</name>
<evidence type="ECO:0000313" key="11">
    <source>
        <dbReference type="EMBL" id="MBC3942684.1"/>
    </source>
</evidence>
<evidence type="ECO:0000256" key="4">
    <source>
        <dbReference type="ARBA" id="ARBA00022475"/>
    </source>
</evidence>
<evidence type="ECO:0000256" key="6">
    <source>
        <dbReference type="ARBA" id="ARBA00022779"/>
    </source>
</evidence>
<keyword evidence="6" id="KW-0283">Flagellar rotation</keyword>
<comment type="similarity">
    <text evidence="2">Belongs to the MotA family.</text>
</comment>
<dbReference type="Pfam" id="PF01618">
    <property type="entry name" value="MotA_ExbB"/>
    <property type="match status" value="1"/>
</dbReference>
<evidence type="ECO:0000256" key="1">
    <source>
        <dbReference type="ARBA" id="ARBA00004651"/>
    </source>
</evidence>
<evidence type="ECO:0000256" key="9">
    <source>
        <dbReference type="SAM" id="Phobius"/>
    </source>
</evidence>
<dbReference type="EMBL" id="JACONT010000030">
    <property type="protein sequence ID" value="MBC3942684.1"/>
    <property type="molecule type" value="Genomic_DNA"/>
</dbReference>
<comment type="subcellular location">
    <subcellularLocation>
        <location evidence="1">Cell membrane</location>
        <topology evidence="1">Multi-pass membrane protein</topology>
    </subcellularLocation>
</comment>
<feature type="transmembrane region" description="Helical" evidence="9">
    <location>
        <begin position="114"/>
        <end position="139"/>
    </location>
</feature>
<keyword evidence="8 9" id="KW-0472">Membrane</keyword>
<feature type="domain" description="MotA/TolQ/ExbB proton channel" evidence="10">
    <location>
        <begin position="77"/>
        <end position="189"/>
    </location>
</feature>
<evidence type="ECO:0000256" key="7">
    <source>
        <dbReference type="ARBA" id="ARBA00022989"/>
    </source>
</evidence>
<gene>
    <name evidence="11" type="ORF">H8S47_13485</name>
</gene>
<evidence type="ECO:0000256" key="8">
    <source>
        <dbReference type="ARBA" id="ARBA00023136"/>
    </source>
</evidence>
<keyword evidence="5 9" id="KW-0812">Transmembrane</keyword>
<keyword evidence="12" id="KW-1185">Reference proteome</keyword>
<organism evidence="11 12">
    <name type="scientific">Sphingomonas albertensis</name>
    <dbReference type="NCBI Taxonomy" id="2762591"/>
    <lineage>
        <taxon>Bacteria</taxon>
        <taxon>Pseudomonadati</taxon>
        <taxon>Pseudomonadota</taxon>
        <taxon>Alphaproteobacteria</taxon>
        <taxon>Sphingomonadales</taxon>
        <taxon>Sphingomonadaceae</taxon>
        <taxon>Sphingomonas</taxon>
    </lineage>
</organism>
<dbReference type="InterPro" id="IPR002898">
    <property type="entry name" value="MotA_ExbB_proton_chnl"/>
</dbReference>
<evidence type="ECO:0000256" key="2">
    <source>
        <dbReference type="ARBA" id="ARBA00008038"/>
    </source>
</evidence>
<dbReference type="PANTHER" id="PTHR30433:SF2">
    <property type="entry name" value="MOTILITY PROTEIN A"/>
    <property type="match status" value="1"/>
</dbReference>